<evidence type="ECO:0000313" key="3">
    <source>
        <dbReference type="Proteomes" id="UP000035721"/>
    </source>
</evidence>
<feature type="compositionally biased region" description="Basic and acidic residues" evidence="1">
    <location>
        <begin position="17"/>
        <end position="31"/>
    </location>
</feature>
<dbReference type="Proteomes" id="UP000035721">
    <property type="component" value="Unassembled WGS sequence"/>
</dbReference>
<name>A0A077M149_9MICO</name>
<gene>
    <name evidence="2" type="ORF">BN12_2380017</name>
</gene>
<feature type="region of interest" description="Disordered" evidence="1">
    <location>
        <begin position="1"/>
        <end position="52"/>
    </location>
</feature>
<comment type="caution">
    <text evidence="2">The sequence shown here is derived from an EMBL/GenBank/DDBJ whole genome shotgun (WGS) entry which is preliminary data.</text>
</comment>
<evidence type="ECO:0000256" key="1">
    <source>
        <dbReference type="SAM" id="MobiDB-lite"/>
    </source>
</evidence>
<sequence>MSAKTHCSPAPSNDAKPGGHDAVTRGLRREPTASGGEPGRLSLSPDALSGHPGTLSFTRLSLSGEGQCCRVTR</sequence>
<reference evidence="2 3" key="1">
    <citation type="journal article" date="2013" name="ISME J.">
        <title>A metabolic model for members of the genus Tetrasphaera involved in enhanced biological phosphorus removal.</title>
        <authorList>
            <person name="Kristiansen R."/>
            <person name="Nguyen H.T.T."/>
            <person name="Saunders A.M."/>
            <person name="Nielsen J.L."/>
            <person name="Wimmer R."/>
            <person name="Le V.Q."/>
            <person name="McIlroy S.J."/>
            <person name="Petrovski S."/>
            <person name="Seviour R.J."/>
            <person name="Calteau A."/>
            <person name="Nielsen K.L."/>
            <person name="Nielsen P.H."/>
        </authorList>
    </citation>
    <scope>NUCLEOTIDE SEQUENCE [LARGE SCALE GENOMIC DNA]</scope>
    <source>
        <strain evidence="2 3">T1-X7</strain>
    </source>
</reference>
<accession>A0A077M149</accession>
<protein>
    <submittedName>
        <fullName evidence="2">Polymorphic epithelial mucin</fullName>
    </submittedName>
</protein>
<dbReference type="AlphaFoldDB" id="A0A077M149"/>
<evidence type="ECO:0000313" key="2">
    <source>
        <dbReference type="EMBL" id="CCH77924.1"/>
    </source>
</evidence>
<organism evidence="2 3">
    <name type="scientific">Nostocoides japonicum T1-X7</name>
    <dbReference type="NCBI Taxonomy" id="1194083"/>
    <lineage>
        <taxon>Bacteria</taxon>
        <taxon>Bacillati</taxon>
        <taxon>Actinomycetota</taxon>
        <taxon>Actinomycetes</taxon>
        <taxon>Micrococcales</taxon>
        <taxon>Intrasporangiaceae</taxon>
        <taxon>Nostocoides</taxon>
    </lineage>
</organism>
<keyword evidence="3" id="KW-1185">Reference proteome</keyword>
<proteinExistence type="predicted"/>
<dbReference type="EMBL" id="CAJB01000155">
    <property type="protein sequence ID" value="CCH77924.1"/>
    <property type="molecule type" value="Genomic_DNA"/>
</dbReference>